<feature type="transmembrane region" description="Helical" evidence="1">
    <location>
        <begin position="20"/>
        <end position="37"/>
    </location>
</feature>
<accession>A0A7X0CBY2</accession>
<protein>
    <recommendedName>
        <fullName evidence="4">Tc1-like transposase DDE domain-containing protein</fullName>
    </recommendedName>
</protein>
<keyword evidence="1" id="KW-0472">Membrane</keyword>
<dbReference type="EMBL" id="JACHJB010000003">
    <property type="protein sequence ID" value="MBB6350921.1"/>
    <property type="molecule type" value="Genomic_DNA"/>
</dbReference>
<gene>
    <name evidence="2" type="ORF">FHU36_007493</name>
</gene>
<evidence type="ECO:0000256" key="1">
    <source>
        <dbReference type="SAM" id="Phobius"/>
    </source>
</evidence>
<evidence type="ECO:0000313" key="2">
    <source>
        <dbReference type="EMBL" id="MBB6350921.1"/>
    </source>
</evidence>
<proteinExistence type="predicted"/>
<organism evidence="2 3">
    <name type="scientific">Nonomuraea muscovyensis</name>
    <dbReference type="NCBI Taxonomy" id="1124761"/>
    <lineage>
        <taxon>Bacteria</taxon>
        <taxon>Bacillati</taxon>
        <taxon>Actinomycetota</taxon>
        <taxon>Actinomycetes</taxon>
        <taxon>Streptosporangiales</taxon>
        <taxon>Streptosporangiaceae</taxon>
        <taxon>Nonomuraea</taxon>
    </lineage>
</organism>
<evidence type="ECO:0000313" key="3">
    <source>
        <dbReference type="Proteomes" id="UP000583800"/>
    </source>
</evidence>
<reference evidence="2 3" key="1">
    <citation type="submission" date="2020-08" db="EMBL/GenBank/DDBJ databases">
        <title>Sequencing the genomes of 1000 actinobacteria strains.</title>
        <authorList>
            <person name="Klenk H.-P."/>
        </authorList>
    </citation>
    <scope>NUCLEOTIDE SEQUENCE [LARGE SCALE GENOMIC DNA]</scope>
    <source>
        <strain evidence="2 3">DSM 45913</strain>
    </source>
</reference>
<comment type="caution">
    <text evidence="2">The sequence shown here is derived from an EMBL/GenBank/DDBJ whole genome shotgun (WGS) entry which is preliminary data.</text>
</comment>
<dbReference type="AlphaFoldDB" id="A0A7X0CBY2"/>
<keyword evidence="1" id="KW-0812">Transmembrane</keyword>
<name>A0A7X0CBY2_9ACTN</name>
<keyword evidence="1" id="KW-1133">Transmembrane helix</keyword>
<keyword evidence="3" id="KW-1185">Reference proteome</keyword>
<evidence type="ECO:0008006" key="4">
    <source>
        <dbReference type="Google" id="ProtNLM"/>
    </source>
</evidence>
<dbReference type="Proteomes" id="UP000583800">
    <property type="component" value="Unassembled WGS sequence"/>
</dbReference>
<sequence>MPAYAPELNPDEGVWSLLKRAMGNFVVANLPGLVRIIKRKLRRSSTGRT</sequence>